<organism evidence="2 3">
    <name type="scientific">Acropora cervicornis</name>
    <name type="common">Staghorn coral</name>
    <dbReference type="NCBI Taxonomy" id="6130"/>
    <lineage>
        <taxon>Eukaryota</taxon>
        <taxon>Metazoa</taxon>
        <taxon>Cnidaria</taxon>
        <taxon>Anthozoa</taxon>
        <taxon>Hexacorallia</taxon>
        <taxon>Scleractinia</taxon>
        <taxon>Astrocoeniina</taxon>
        <taxon>Acroporidae</taxon>
        <taxon>Acropora</taxon>
    </lineage>
</organism>
<name>A0AAD9QWW6_ACRCE</name>
<dbReference type="Proteomes" id="UP001249851">
    <property type="component" value="Unassembled WGS sequence"/>
</dbReference>
<comment type="caution">
    <text evidence="2">The sequence shown here is derived from an EMBL/GenBank/DDBJ whole genome shotgun (WGS) entry which is preliminary data.</text>
</comment>
<evidence type="ECO:0000256" key="1">
    <source>
        <dbReference type="SAM" id="MobiDB-lite"/>
    </source>
</evidence>
<dbReference type="AlphaFoldDB" id="A0AAD9QWW6"/>
<reference evidence="2" key="2">
    <citation type="journal article" date="2023" name="Science">
        <title>Genomic signatures of disease resistance in endangered staghorn corals.</title>
        <authorList>
            <person name="Vollmer S.V."/>
            <person name="Selwyn J.D."/>
            <person name="Despard B.A."/>
            <person name="Roesel C.L."/>
        </authorList>
    </citation>
    <scope>NUCLEOTIDE SEQUENCE</scope>
    <source>
        <strain evidence="2">K2</strain>
    </source>
</reference>
<evidence type="ECO:0000313" key="2">
    <source>
        <dbReference type="EMBL" id="KAK2568890.1"/>
    </source>
</evidence>
<accession>A0AAD9QWW6</accession>
<evidence type="ECO:0000313" key="3">
    <source>
        <dbReference type="Proteomes" id="UP001249851"/>
    </source>
</evidence>
<feature type="region of interest" description="Disordered" evidence="1">
    <location>
        <begin position="52"/>
        <end position="73"/>
    </location>
</feature>
<dbReference type="EMBL" id="JARQWQ010000011">
    <property type="protein sequence ID" value="KAK2568890.1"/>
    <property type="molecule type" value="Genomic_DNA"/>
</dbReference>
<sequence>MTGTKICDRVQITRPAPHLKRTASLLLMDQTRNNSQELNAFKPKKTYDEITTVSTSTRKEEFTTTDAKQPSEMADVKHELKNVIFNRRLAKGLDELDIPVTADNKNTVEKVQDR</sequence>
<proteinExistence type="predicted"/>
<reference evidence="2" key="1">
    <citation type="journal article" date="2023" name="G3 (Bethesda)">
        <title>Whole genome assembly and annotation of the endangered Caribbean coral Acropora cervicornis.</title>
        <authorList>
            <person name="Selwyn J.D."/>
            <person name="Vollmer S.V."/>
        </authorList>
    </citation>
    <scope>NUCLEOTIDE SEQUENCE</scope>
    <source>
        <strain evidence="2">K2</strain>
    </source>
</reference>
<gene>
    <name evidence="2" type="ORF">P5673_006954</name>
</gene>
<keyword evidence="3" id="KW-1185">Reference proteome</keyword>
<protein>
    <submittedName>
        <fullName evidence="2">Uncharacterized protein</fullName>
    </submittedName>
</protein>